<feature type="transmembrane region" description="Helical" evidence="1">
    <location>
        <begin position="60"/>
        <end position="81"/>
    </location>
</feature>
<accession>A0A819SZB9</accession>
<protein>
    <submittedName>
        <fullName evidence="2">Uncharacterized protein</fullName>
    </submittedName>
</protein>
<name>A0A819SZB9_9BILA</name>
<dbReference type="EMBL" id="CAJOBB010003781">
    <property type="protein sequence ID" value="CAF4058540.1"/>
    <property type="molecule type" value="Genomic_DNA"/>
</dbReference>
<dbReference type="AlphaFoldDB" id="A0A819SZB9"/>
<proteinExistence type="predicted"/>
<organism evidence="2 3">
    <name type="scientific">Adineta steineri</name>
    <dbReference type="NCBI Taxonomy" id="433720"/>
    <lineage>
        <taxon>Eukaryota</taxon>
        <taxon>Metazoa</taxon>
        <taxon>Spiralia</taxon>
        <taxon>Gnathifera</taxon>
        <taxon>Rotifera</taxon>
        <taxon>Eurotatoria</taxon>
        <taxon>Bdelloidea</taxon>
        <taxon>Adinetida</taxon>
        <taxon>Adinetidae</taxon>
        <taxon>Adineta</taxon>
    </lineage>
</organism>
<keyword evidence="1" id="KW-1133">Transmembrane helix</keyword>
<evidence type="ECO:0000256" key="1">
    <source>
        <dbReference type="SAM" id="Phobius"/>
    </source>
</evidence>
<comment type="caution">
    <text evidence="2">The sequence shown here is derived from an EMBL/GenBank/DDBJ whole genome shotgun (WGS) entry which is preliminary data.</text>
</comment>
<evidence type="ECO:0000313" key="3">
    <source>
        <dbReference type="Proteomes" id="UP000663868"/>
    </source>
</evidence>
<evidence type="ECO:0000313" key="2">
    <source>
        <dbReference type="EMBL" id="CAF4058540.1"/>
    </source>
</evidence>
<keyword evidence="1" id="KW-0472">Membrane</keyword>
<reference evidence="2" key="1">
    <citation type="submission" date="2021-02" db="EMBL/GenBank/DDBJ databases">
        <authorList>
            <person name="Nowell W R."/>
        </authorList>
    </citation>
    <scope>NUCLEOTIDE SEQUENCE</scope>
</reference>
<dbReference type="Proteomes" id="UP000663868">
    <property type="component" value="Unassembled WGS sequence"/>
</dbReference>
<gene>
    <name evidence="2" type="ORF">KXQ929_LOCUS31990</name>
</gene>
<feature type="transmembrane region" description="Helical" evidence="1">
    <location>
        <begin position="20"/>
        <end position="48"/>
    </location>
</feature>
<sequence length="89" mass="9915">MLNDNSTDEILSSTGSYVPNIILGCIGIGLCAISICETFTFILFILIRCQLTKAKHQVHFLLRFNFLGILIQIFLSILQPLPVLLTGVY</sequence>
<keyword evidence="1" id="KW-0812">Transmembrane</keyword>